<dbReference type="AlphaFoldDB" id="A0A9X4EPU7"/>
<dbReference type="InterPro" id="IPR025579">
    <property type="entry name" value="DUF4357"/>
</dbReference>
<proteinExistence type="predicted"/>
<dbReference type="RefSeq" id="WP_274640234.1">
    <property type="nucleotide sequence ID" value="NZ_JAIWJY010000005.1"/>
</dbReference>
<dbReference type="Proteomes" id="UP001149303">
    <property type="component" value="Unassembled WGS sequence"/>
</dbReference>
<organism evidence="2 3">
    <name type="scientific">Tenacibaculum larymnensis</name>
    <dbReference type="NCBI Taxonomy" id="2878201"/>
    <lineage>
        <taxon>Bacteria</taxon>
        <taxon>Pseudomonadati</taxon>
        <taxon>Bacteroidota</taxon>
        <taxon>Flavobacteriia</taxon>
        <taxon>Flavobacteriales</taxon>
        <taxon>Flavobacteriaceae</taxon>
        <taxon>Tenacibaculum</taxon>
    </lineage>
</organism>
<sequence>MINRPQTIQIFLPDGSPTSIREAEITSRLVKAILFPRNKIQEVSQREMVHFTGVYFLFGVSEDGTKPIVYIGEGEDCFTRIQSHNREKDFWTHCVIVVSKTNDYNKADSKFLEHYCIKKAEEIGRYKLYNGTGSNKLSISESREHDLLDNFETAKVLLATLGYPIFEEKRKATTQKELFYCKGKDASAIGELTDDGFLVYKGGKANLAETKGINKWISVLRKRLLEEQILKNENNVYVFQQDYIFNSPSAAAASLLGRAANGWTSWKDKNGKTLDELKRK</sequence>
<evidence type="ECO:0000313" key="2">
    <source>
        <dbReference type="EMBL" id="MDE1207104.1"/>
    </source>
</evidence>
<accession>A0A9X4EPU7</accession>
<dbReference type="EMBL" id="JAIWJY010000005">
    <property type="protein sequence ID" value="MDE1207104.1"/>
    <property type="molecule type" value="Genomic_DNA"/>
</dbReference>
<evidence type="ECO:0000259" key="1">
    <source>
        <dbReference type="Pfam" id="PF14267"/>
    </source>
</evidence>
<name>A0A9X4EPU7_9FLAO</name>
<keyword evidence="3" id="KW-1185">Reference proteome</keyword>
<dbReference type="Pfam" id="PF14267">
    <property type="entry name" value="DUF4357"/>
    <property type="match status" value="1"/>
</dbReference>
<reference evidence="2" key="1">
    <citation type="submission" date="2021-09" db="EMBL/GenBank/DDBJ databases">
        <authorList>
            <person name="Smyrli M."/>
        </authorList>
    </citation>
    <scope>NUCLEOTIDE SEQUENCE</scope>
    <source>
        <strain evidence="2">LAR25</strain>
    </source>
</reference>
<protein>
    <submittedName>
        <fullName evidence="2">GIY-YIG nuclease family protein</fullName>
    </submittedName>
</protein>
<gene>
    <name evidence="2" type="ORF">LCI24_09890</name>
</gene>
<dbReference type="CDD" id="cd10447">
    <property type="entry name" value="GIY-YIG_unchar_2"/>
    <property type="match status" value="1"/>
</dbReference>
<evidence type="ECO:0000313" key="3">
    <source>
        <dbReference type="Proteomes" id="UP001149303"/>
    </source>
</evidence>
<comment type="caution">
    <text evidence="2">The sequence shown here is derived from an EMBL/GenBank/DDBJ whole genome shotgun (WGS) entry which is preliminary data.</text>
</comment>
<feature type="domain" description="DUF4357" evidence="1">
    <location>
        <begin position="221"/>
        <end position="274"/>
    </location>
</feature>